<evidence type="ECO:0000313" key="1">
    <source>
        <dbReference type="EMBL" id="ODM75853.1"/>
    </source>
</evidence>
<dbReference type="Proteomes" id="UP000094527">
    <property type="component" value="Unassembled WGS sequence"/>
</dbReference>
<sequence>MTLEDLKDMFPERALDPLNNPTFWPHNPEEQLDYKPAHLLPINLL</sequence>
<dbReference type="OrthoDB" id="35799at2759"/>
<proteinExistence type="predicted"/>
<dbReference type="STRING" id="48709.A0A1D2M0K8"/>
<dbReference type="EMBL" id="LJIJ01008627">
    <property type="protein sequence ID" value="ODM75853.1"/>
    <property type="molecule type" value="Genomic_DNA"/>
</dbReference>
<dbReference type="InterPro" id="IPR008689">
    <property type="entry name" value="ATP_synth_F0_dsu_mt"/>
</dbReference>
<dbReference type="GO" id="GO:0015986">
    <property type="term" value="P:proton motive force-driven ATP synthesis"/>
    <property type="evidence" value="ECO:0007669"/>
    <property type="project" value="InterPro"/>
</dbReference>
<comment type="caution">
    <text evidence="1">The sequence shown here is derived from an EMBL/GenBank/DDBJ whole genome shotgun (WGS) entry which is preliminary data.</text>
</comment>
<evidence type="ECO:0000313" key="2">
    <source>
        <dbReference type="Proteomes" id="UP000094527"/>
    </source>
</evidence>
<protein>
    <submittedName>
        <fullName evidence="1">ATP synthase subunit d, mitochondrial</fullName>
    </submittedName>
</protein>
<dbReference type="Pfam" id="PF05873">
    <property type="entry name" value="Mt_ATP-synt_D"/>
    <property type="match status" value="1"/>
</dbReference>
<dbReference type="GO" id="GO:0015078">
    <property type="term" value="F:proton transmembrane transporter activity"/>
    <property type="evidence" value="ECO:0007669"/>
    <property type="project" value="InterPro"/>
</dbReference>
<organism evidence="1 2">
    <name type="scientific">Orchesella cincta</name>
    <name type="common">Springtail</name>
    <name type="synonym">Podura cincta</name>
    <dbReference type="NCBI Taxonomy" id="48709"/>
    <lineage>
        <taxon>Eukaryota</taxon>
        <taxon>Metazoa</taxon>
        <taxon>Ecdysozoa</taxon>
        <taxon>Arthropoda</taxon>
        <taxon>Hexapoda</taxon>
        <taxon>Collembola</taxon>
        <taxon>Entomobryomorpha</taxon>
        <taxon>Entomobryoidea</taxon>
        <taxon>Orchesellidae</taxon>
        <taxon>Orchesellinae</taxon>
        <taxon>Orchesella</taxon>
    </lineage>
</organism>
<dbReference type="AlphaFoldDB" id="A0A1D2M0K8"/>
<keyword evidence="2" id="KW-1185">Reference proteome</keyword>
<accession>A0A1D2M0K8</accession>
<reference evidence="1 2" key="1">
    <citation type="journal article" date="2016" name="Genome Biol. Evol.">
        <title>Gene Family Evolution Reflects Adaptation to Soil Environmental Stressors in the Genome of the Collembolan Orchesella cincta.</title>
        <authorList>
            <person name="Faddeeva-Vakhrusheva A."/>
            <person name="Derks M.F."/>
            <person name="Anvar S.Y."/>
            <person name="Agamennone V."/>
            <person name="Suring W."/>
            <person name="Smit S."/>
            <person name="van Straalen N.M."/>
            <person name="Roelofs D."/>
        </authorList>
    </citation>
    <scope>NUCLEOTIDE SEQUENCE [LARGE SCALE GENOMIC DNA]</scope>
    <source>
        <tissue evidence="1">Mixed pool</tissue>
    </source>
</reference>
<gene>
    <name evidence="1" type="ORF">Ocin01_20184</name>
</gene>
<name>A0A1D2M0K8_ORCCI</name>